<dbReference type="InterPro" id="IPR004179">
    <property type="entry name" value="Sec63-dom"/>
</dbReference>
<dbReference type="PANTHER" id="PTHR24075:SF5">
    <property type="entry name" value="U5 SMALL NUCLEAR RIBONUCLEOPROTEIN 200 KDA HELICASE"/>
    <property type="match status" value="1"/>
</dbReference>
<dbReference type="SUPFAM" id="SSF158702">
    <property type="entry name" value="Sec63 N-terminal domain-like"/>
    <property type="match status" value="1"/>
</dbReference>
<evidence type="ECO:0000256" key="4">
    <source>
        <dbReference type="ARBA" id="ARBA00022741"/>
    </source>
</evidence>
<dbReference type="InterPro" id="IPR027417">
    <property type="entry name" value="P-loop_NTPase"/>
</dbReference>
<accession>A0A851URQ9</accession>
<evidence type="ECO:0000256" key="9">
    <source>
        <dbReference type="ARBA" id="ARBA00022989"/>
    </source>
</evidence>
<dbReference type="Gene3D" id="1.10.150.20">
    <property type="entry name" value="5' to 3' exonuclease, C-terminal subdomain"/>
    <property type="match status" value="1"/>
</dbReference>
<protein>
    <submittedName>
        <fullName evidence="13">U520 helicase</fullName>
    </submittedName>
</protein>
<keyword evidence="9" id="KW-1133">Transmembrane helix</keyword>
<keyword evidence="6 13" id="KW-0347">Helicase</keyword>
<dbReference type="GO" id="GO:0000388">
    <property type="term" value="P:spliceosome conformational change to release U4 (or U4atac) and U1 (or U11)"/>
    <property type="evidence" value="ECO:0007669"/>
    <property type="project" value="TreeGrafter"/>
</dbReference>
<dbReference type="SMART" id="SM00973">
    <property type="entry name" value="Sec63"/>
    <property type="match status" value="1"/>
</dbReference>
<dbReference type="Gene3D" id="1.10.10.10">
    <property type="entry name" value="Winged helix-like DNA-binding domain superfamily/Winged helix DNA-binding domain"/>
    <property type="match status" value="1"/>
</dbReference>
<dbReference type="GO" id="GO:0016020">
    <property type="term" value="C:membrane"/>
    <property type="evidence" value="ECO:0007669"/>
    <property type="project" value="UniProtKB-SubCell"/>
</dbReference>
<evidence type="ECO:0000256" key="7">
    <source>
        <dbReference type="ARBA" id="ARBA00022824"/>
    </source>
</evidence>
<dbReference type="Gene3D" id="2.60.40.150">
    <property type="entry name" value="C2 domain"/>
    <property type="match status" value="1"/>
</dbReference>
<dbReference type="GO" id="GO:0005681">
    <property type="term" value="C:spliceosomal complex"/>
    <property type="evidence" value="ECO:0007669"/>
    <property type="project" value="TreeGrafter"/>
</dbReference>
<comment type="caution">
    <text evidence="13">The sequence shown here is derived from an EMBL/GenBank/DDBJ whole genome shotgun (WGS) entry which is preliminary data.</text>
</comment>
<dbReference type="InterPro" id="IPR057842">
    <property type="entry name" value="WH_MER3"/>
</dbReference>
<dbReference type="FunFam" id="1.10.10.10:FF:000012">
    <property type="entry name" value="U5 small nuclear ribonucleoprotein helicase"/>
    <property type="match status" value="1"/>
</dbReference>
<dbReference type="GO" id="GO:0016787">
    <property type="term" value="F:hydrolase activity"/>
    <property type="evidence" value="ECO:0007669"/>
    <property type="project" value="UniProtKB-KW"/>
</dbReference>
<dbReference type="GO" id="GO:0003724">
    <property type="term" value="F:RNA helicase activity"/>
    <property type="evidence" value="ECO:0007669"/>
    <property type="project" value="TreeGrafter"/>
</dbReference>
<dbReference type="GO" id="GO:0005524">
    <property type="term" value="F:ATP binding"/>
    <property type="evidence" value="ECO:0007669"/>
    <property type="project" value="UniProtKB-KW"/>
</dbReference>
<evidence type="ECO:0000259" key="12">
    <source>
        <dbReference type="SMART" id="SM00973"/>
    </source>
</evidence>
<keyword evidence="8" id="KW-0067">ATP-binding</keyword>
<keyword evidence="10" id="KW-0472">Membrane</keyword>
<feature type="domain" description="SEC63" evidence="12">
    <location>
        <begin position="174"/>
        <end position="486"/>
    </location>
</feature>
<comment type="subcellular location">
    <subcellularLocation>
        <location evidence="2">Endoplasmic reticulum</location>
    </subcellularLocation>
    <subcellularLocation>
        <location evidence="1">Membrane</location>
        <topology evidence="1">Multi-pass membrane protein</topology>
    </subcellularLocation>
</comment>
<keyword evidence="3" id="KW-0812">Transmembrane</keyword>
<dbReference type="InterPro" id="IPR036390">
    <property type="entry name" value="WH_DNA-bd_sf"/>
</dbReference>
<gene>
    <name evidence="13" type="primary">Snrnp200_1</name>
    <name evidence="13" type="ORF">ELAFOR_R15014</name>
</gene>
<dbReference type="FunFam" id="1.10.3380.10:FF:000020">
    <property type="entry name" value="Chromosome 10, whole genome shotgun sequence"/>
    <property type="match status" value="1"/>
</dbReference>
<dbReference type="InterPro" id="IPR036388">
    <property type="entry name" value="WH-like_DNA-bd_sf"/>
</dbReference>
<dbReference type="Pfam" id="PF02889">
    <property type="entry name" value="Sec63"/>
    <property type="match status" value="1"/>
</dbReference>
<evidence type="ECO:0000256" key="8">
    <source>
        <dbReference type="ARBA" id="ARBA00022840"/>
    </source>
</evidence>
<keyword evidence="4" id="KW-0547">Nucleotide-binding</keyword>
<sequence length="501" mass="56719">GAIKVLVASKDTAWSLPVTSFMVIIMGVQTFDGQEHRYVDYAIADVLQMMGRACRPMVDSSSRCVLMCQQTRKDFFKKFLNEALPVESSLPNYLHDHFNAEIVAKTIENKQDAVDWCTWTWFYRRLMQNPGFYNLQGTTPTHVADYLSELVESTINDLVTSDCIIVQDDMDTLPNNLGMIASFYYISYVTVETFSASIKETTKLKGLLEIVSSAHEFETVPIRHHEDTLLERIYDRVPVKVAKADYNSPYFKTFLLLQAHFSRMTLPPDLAIDQAAILGKVTGLLSACVDVMSSKSFLGCLGAMDLSQMCVQAIWDRDSPLKQVPYFDADVLARFAKKGLDSVYDIMELEDDERNELLQMNDRQLARVAKFVNSYPNIEVTYAIEDADSLTSSDSITLNVTLDREADEENPDDQVADAPHFPHRKMVSWWIVVGDAKTKQLHAIKKVTVKAKLETKLDFSLPQGEWDLKLYLICDSYAGADQDFDLEKIKVAEGEDSDDDD</sequence>
<proteinExistence type="predicted"/>
<evidence type="ECO:0000256" key="2">
    <source>
        <dbReference type="ARBA" id="ARBA00004240"/>
    </source>
</evidence>
<dbReference type="SUPFAM" id="SSF81296">
    <property type="entry name" value="E set domains"/>
    <property type="match status" value="1"/>
</dbReference>
<dbReference type="EMBL" id="WBNG01005160">
    <property type="protein sequence ID" value="NXD32394.1"/>
    <property type="molecule type" value="Genomic_DNA"/>
</dbReference>
<dbReference type="SUPFAM" id="SSF46785">
    <property type="entry name" value="Winged helix' DNA-binding domain"/>
    <property type="match status" value="1"/>
</dbReference>
<evidence type="ECO:0000256" key="3">
    <source>
        <dbReference type="ARBA" id="ARBA00022692"/>
    </source>
</evidence>
<evidence type="ECO:0000256" key="1">
    <source>
        <dbReference type="ARBA" id="ARBA00004141"/>
    </source>
</evidence>
<dbReference type="Gene3D" id="1.10.3380.10">
    <property type="entry name" value="Sec63 N-terminal domain-like domain"/>
    <property type="match status" value="1"/>
</dbReference>
<evidence type="ECO:0000256" key="10">
    <source>
        <dbReference type="ARBA" id="ARBA00023136"/>
    </source>
</evidence>
<dbReference type="PANTHER" id="PTHR24075">
    <property type="entry name" value="SEC63 DOMAIN-CONTAINING"/>
    <property type="match status" value="1"/>
</dbReference>
<keyword evidence="7" id="KW-0256">Endoplasmic reticulum</keyword>
<keyword evidence="11" id="KW-0143">Chaperone</keyword>
<dbReference type="Pfam" id="PF23445">
    <property type="entry name" value="WHD_SNRNP200"/>
    <property type="match status" value="1"/>
</dbReference>
<name>A0A851URQ9_9PASS</name>
<evidence type="ECO:0000313" key="14">
    <source>
        <dbReference type="Proteomes" id="UP000623542"/>
    </source>
</evidence>
<evidence type="ECO:0000256" key="11">
    <source>
        <dbReference type="ARBA" id="ARBA00023186"/>
    </source>
</evidence>
<dbReference type="AlphaFoldDB" id="A0A851URQ9"/>
<feature type="non-terminal residue" evidence="13">
    <location>
        <position position="501"/>
    </location>
</feature>
<dbReference type="Gene3D" id="3.40.50.300">
    <property type="entry name" value="P-loop containing nucleotide triphosphate hydrolases"/>
    <property type="match status" value="1"/>
</dbReference>
<dbReference type="OrthoDB" id="5575at2759"/>
<dbReference type="FunFam" id="2.60.40.150:FF:000133">
    <property type="entry name" value="Pre-mRNA splicing helicase, putative"/>
    <property type="match status" value="1"/>
</dbReference>
<evidence type="ECO:0000313" key="13">
    <source>
        <dbReference type="EMBL" id="NXD32394.1"/>
    </source>
</evidence>
<dbReference type="FunFam" id="1.10.150.20:FF:000013">
    <property type="entry name" value="U5 small nuclear ribonucleoprotein kDa helicase"/>
    <property type="match status" value="1"/>
</dbReference>
<dbReference type="Proteomes" id="UP000623542">
    <property type="component" value="Unassembled WGS sequence"/>
</dbReference>
<dbReference type="InterPro" id="IPR014756">
    <property type="entry name" value="Ig_E-set"/>
</dbReference>
<dbReference type="GO" id="GO:0003723">
    <property type="term" value="F:RNA binding"/>
    <property type="evidence" value="ECO:0007669"/>
    <property type="project" value="TreeGrafter"/>
</dbReference>
<evidence type="ECO:0000256" key="6">
    <source>
        <dbReference type="ARBA" id="ARBA00022806"/>
    </source>
</evidence>
<dbReference type="SUPFAM" id="SSF52540">
    <property type="entry name" value="P-loop containing nucleoside triphosphate hydrolases"/>
    <property type="match status" value="1"/>
</dbReference>
<organism evidence="13 14">
    <name type="scientific">Elachura formosa</name>
    <name type="common">spotted wren-babbler</name>
    <dbReference type="NCBI Taxonomy" id="1463973"/>
    <lineage>
        <taxon>Eukaryota</taxon>
        <taxon>Metazoa</taxon>
        <taxon>Chordata</taxon>
        <taxon>Craniata</taxon>
        <taxon>Vertebrata</taxon>
        <taxon>Euteleostomi</taxon>
        <taxon>Archelosauria</taxon>
        <taxon>Archosauria</taxon>
        <taxon>Dinosauria</taxon>
        <taxon>Saurischia</taxon>
        <taxon>Theropoda</taxon>
        <taxon>Coelurosauria</taxon>
        <taxon>Aves</taxon>
        <taxon>Neognathae</taxon>
        <taxon>Neoaves</taxon>
        <taxon>Telluraves</taxon>
        <taxon>Australaves</taxon>
        <taxon>Passeriformes</taxon>
        <taxon>Elachuridae</taxon>
        <taxon>Elachura</taxon>
    </lineage>
</organism>
<keyword evidence="14" id="KW-1185">Reference proteome</keyword>
<dbReference type="InterPro" id="IPR035892">
    <property type="entry name" value="C2_domain_sf"/>
</dbReference>
<dbReference type="GO" id="GO:0005783">
    <property type="term" value="C:endoplasmic reticulum"/>
    <property type="evidence" value="ECO:0007669"/>
    <property type="project" value="UniProtKB-SubCell"/>
</dbReference>
<keyword evidence="5" id="KW-0378">Hydrolase</keyword>
<evidence type="ECO:0000256" key="5">
    <source>
        <dbReference type="ARBA" id="ARBA00022801"/>
    </source>
</evidence>
<reference evidence="13" key="1">
    <citation type="submission" date="2019-09" db="EMBL/GenBank/DDBJ databases">
        <title>Bird 10,000 Genomes (B10K) Project - Family phase.</title>
        <authorList>
            <person name="Zhang G."/>
        </authorList>
    </citation>
    <scope>NUCLEOTIDE SEQUENCE</scope>
    <source>
        <strain evidence="13">B10K-IZCAS-20218</strain>
        <tissue evidence="13">Blood</tissue>
    </source>
</reference>
<feature type="non-terminal residue" evidence="13">
    <location>
        <position position="1"/>
    </location>
</feature>